<dbReference type="AGR" id="WB:WBGene00018851"/>
<proteinExistence type="predicted"/>
<gene>
    <name evidence="1" type="ORF">CELE_F55A3.6</name>
    <name evidence="1 3" type="ORF">F55A3.6</name>
</gene>
<dbReference type="Proteomes" id="UP000001940">
    <property type="component" value="Chromosome I"/>
</dbReference>
<dbReference type="AlphaFoldDB" id="A0A8S4QCB1"/>
<reference evidence="1 2" key="1">
    <citation type="journal article" date="1998" name="Science">
        <title>Genome sequence of the nematode C. elegans: a platform for investigating biology.</title>
        <authorList>
            <consortium name="The C. elegans sequencing consortium"/>
            <person name="Sulson J.E."/>
            <person name="Waterston R."/>
        </authorList>
    </citation>
    <scope>NUCLEOTIDE SEQUENCE [LARGE SCALE GENOMIC DNA]</scope>
    <source>
        <strain evidence="1 2">Bristol N2</strain>
    </source>
</reference>
<evidence type="ECO:0000313" key="1">
    <source>
        <dbReference type="EMBL" id="CAH2124277.1"/>
    </source>
</evidence>
<evidence type="ECO:0000313" key="3">
    <source>
        <dbReference type="WormBase" id="F55A3.6"/>
    </source>
</evidence>
<evidence type="ECO:0000313" key="2">
    <source>
        <dbReference type="Proteomes" id="UP000001940"/>
    </source>
</evidence>
<sequence length="136" mass="16140">MYETHRKFPEFYQPTELMELYDPKGDVKIDGANFLCSCGVSMKKYRIQRMNHHLLSQAHLDKEKLVILVKEDEKINFIEDIKARFTHSECTLIKNKTMELSDELLNEFYAQGQTILPIAYRLHELWTSRRDALGRM</sequence>
<name>A0A8S4QCB1_CAEEL</name>
<organism evidence="1 2">
    <name type="scientific">Caenorhabditis elegans</name>
    <dbReference type="NCBI Taxonomy" id="6239"/>
    <lineage>
        <taxon>Eukaryota</taxon>
        <taxon>Metazoa</taxon>
        <taxon>Ecdysozoa</taxon>
        <taxon>Nematoda</taxon>
        <taxon>Chromadorea</taxon>
        <taxon>Rhabditida</taxon>
        <taxon>Rhabditina</taxon>
        <taxon>Rhabditomorpha</taxon>
        <taxon>Rhabditoidea</taxon>
        <taxon>Rhabditidae</taxon>
        <taxon>Peloderinae</taxon>
        <taxon>Caenorhabditis</taxon>
    </lineage>
</organism>
<protein>
    <submittedName>
        <fullName evidence="1">Uncharacterized protein</fullName>
    </submittedName>
</protein>
<keyword evidence="2" id="KW-1185">Reference proteome</keyword>
<accession>A0A8S4QCB1</accession>
<dbReference type="EMBL" id="BX284601">
    <property type="protein sequence ID" value="CAH2124277.1"/>
    <property type="molecule type" value="Genomic_DNA"/>
</dbReference>
<dbReference type="WormBase" id="F55A3.6">
    <property type="protein sequence ID" value="CE54433"/>
    <property type="gene ID" value="WBGene00018851"/>
</dbReference>